<dbReference type="eggNOG" id="COG4456">
    <property type="taxonomic scope" value="Bacteria"/>
</dbReference>
<dbReference type="SMART" id="SM00966">
    <property type="entry name" value="SpoVT_AbrB"/>
    <property type="match status" value="1"/>
</dbReference>
<protein>
    <submittedName>
        <fullName evidence="3">Virulence-associated protein</fullName>
    </submittedName>
</protein>
<organism evidence="3 4">
    <name type="scientific">Cyanobium gracile (strain ATCC 27147 / PCC 6307)</name>
    <dbReference type="NCBI Taxonomy" id="292564"/>
    <lineage>
        <taxon>Bacteria</taxon>
        <taxon>Bacillati</taxon>
        <taxon>Cyanobacteriota</taxon>
        <taxon>Cyanophyceae</taxon>
        <taxon>Synechococcales</taxon>
        <taxon>Prochlorococcaceae</taxon>
        <taxon>Cyanobium</taxon>
    </lineage>
</organism>
<dbReference type="PROSITE" id="PS51740">
    <property type="entry name" value="SPOVT_ABRB"/>
    <property type="match status" value="1"/>
</dbReference>
<dbReference type="PATRIC" id="fig|292564.3.peg.1676"/>
<dbReference type="RefSeq" id="WP_015109360.1">
    <property type="nucleotide sequence ID" value="NC_019675.1"/>
</dbReference>
<evidence type="ECO:0000256" key="1">
    <source>
        <dbReference type="PROSITE-ProRule" id="PRU01076"/>
    </source>
</evidence>
<evidence type="ECO:0000313" key="3">
    <source>
        <dbReference type="EMBL" id="AFY28910.1"/>
    </source>
</evidence>
<dbReference type="Proteomes" id="UP000010388">
    <property type="component" value="Chromosome"/>
</dbReference>
<dbReference type="GO" id="GO:0003677">
    <property type="term" value="F:DNA binding"/>
    <property type="evidence" value="ECO:0007669"/>
    <property type="project" value="UniProtKB-UniRule"/>
</dbReference>
<evidence type="ECO:0000313" key="4">
    <source>
        <dbReference type="Proteomes" id="UP000010388"/>
    </source>
</evidence>
<dbReference type="Gene3D" id="2.10.260.10">
    <property type="match status" value="1"/>
</dbReference>
<dbReference type="EMBL" id="CP003495">
    <property type="protein sequence ID" value="AFY28910.1"/>
    <property type="molecule type" value="Genomic_DNA"/>
</dbReference>
<proteinExistence type="predicted"/>
<dbReference type="InterPro" id="IPR007159">
    <property type="entry name" value="SpoVT-AbrB_dom"/>
</dbReference>
<reference evidence="4" key="1">
    <citation type="journal article" date="2013" name="Proc. Natl. Acad. Sci. U.S.A.">
        <title>Improving the coverage of the cyanobacterial phylum using diversity-driven genome sequencing.</title>
        <authorList>
            <person name="Shih P.M."/>
            <person name="Wu D."/>
            <person name="Latifi A."/>
            <person name="Axen S.D."/>
            <person name="Fewer D.P."/>
            <person name="Talla E."/>
            <person name="Calteau A."/>
            <person name="Cai F."/>
            <person name="Tandeau de Marsac N."/>
            <person name="Rippka R."/>
            <person name="Herdman M."/>
            <person name="Sivonen K."/>
            <person name="Coursin T."/>
            <person name="Laurent T."/>
            <person name="Goodwin L."/>
            <person name="Nolan M."/>
            <person name="Davenport K.W."/>
            <person name="Han C.S."/>
            <person name="Rubin E.M."/>
            <person name="Eisen J.A."/>
            <person name="Woyke T."/>
            <person name="Gugger M."/>
            <person name="Kerfeld C.A."/>
        </authorList>
    </citation>
    <scope>NUCLEOTIDE SEQUENCE [LARGE SCALE GENOMIC DNA]</scope>
    <source>
        <strain evidence="4">ATCC 27147 / PCC 6307</strain>
    </source>
</reference>
<gene>
    <name evidence="3" type="ordered locus">Cyagr_1768</name>
</gene>
<dbReference type="KEGG" id="cgc:Cyagr_1768"/>
<dbReference type="InterPro" id="IPR037914">
    <property type="entry name" value="SpoVT-AbrB_sf"/>
</dbReference>
<sequence>MRAKLFRNGRSQAVRLPAAFRFEGTEVEIERDPETGAVVLTPVRPSASALLELRDALLQEPGFQAELDAFFEGLHDTRPAEPVDFP</sequence>
<dbReference type="AlphaFoldDB" id="K9P728"/>
<accession>K9P728</accession>
<keyword evidence="1" id="KW-0238">DNA-binding</keyword>
<dbReference type="STRING" id="292564.Cyagr_1768"/>
<dbReference type="HOGENOM" id="CLU_162018_1_1_3"/>
<name>K9P728_CYAGP</name>
<dbReference type="OrthoDB" id="9810009at2"/>
<feature type="domain" description="SpoVT-AbrB" evidence="2">
    <location>
        <begin position="3"/>
        <end position="45"/>
    </location>
</feature>
<dbReference type="SUPFAM" id="SSF89447">
    <property type="entry name" value="AbrB/MazE/MraZ-like"/>
    <property type="match status" value="1"/>
</dbReference>
<dbReference type="Pfam" id="PF04014">
    <property type="entry name" value="MazE_antitoxin"/>
    <property type="match status" value="1"/>
</dbReference>
<evidence type="ECO:0000259" key="2">
    <source>
        <dbReference type="PROSITE" id="PS51740"/>
    </source>
</evidence>